<name>A0A8J7H3H5_9FIRM</name>
<dbReference type="EMBL" id="JAEAGR010000013">
    <property type="protein sequence ID" value="MBH1941642.1"/>
    <property type="molecule type" value="Genomic_DNA"/>
</dbReference>
<dbReference type="Pfam" id="PF04860">
    <property type="entry name" value="Phage_portal"/>
    <property type="match status" value="1"/>
</dbReference>
<dbReference type="AlphaFoldDB" id="A0A8J7H3H5"/>
<protein>
    <submittedName>
        <fullName evidence="1">Phage portal protein</fullName>
    </submittedName>
</protein>
<dbReference type="Proteomes" id="UP000623269">
    <property type="component" value="Unassembled WGS sequence"/>
</dbReference>
<comment type="caution">
    <text evidence="1">The sequence shown here is derived from an EMBL/GenBank/DDBJ whole genome shotgun (WGS) entry which is preliminary data.</text>
</comment>
<gene>
    <name evidence="1" type="ORF">I5677_12135</name>
</gene>
<keyword evidence="2" id="KW-1185">Reference proteome</keyword>
<evidence type="ECO:0000313" key="2">
    <source>
        <dbReference type="Proteomes" id="UP000623269"/>
    </source>
</evidence>
<accession>A0A8J7H3H5</accession>
<proteinExistence type="predicted"/>
<reference evidence="1" key="1">
    <citation type="submission" date="2020-12" db="EMBL/GenBank/DDBJ databases">
        <title>M. sibirica DSM 26468T genome.</title>
        <authorList>
            <person name="Thieme N."/>
            <person name="Rettenmaier R."/>
            <person name="Zverlov V."/>
            <person name="Liebl W."/>
        </authorList>
    </citation>
    <scope>NUCLEOTIDE SEQUENCE</scope>
    <source>
        <strain evidence="1">DSM 26468</strain>
    </source>
</reference>
<sequence>MMKGYIPVFTQFGDEIYASDIVQIAIRCIATEISKLNPQHIRTENDTGLQSVVNDSIHRLLKFGPNPLMSTSDFLEKIVYLREINKNAYIYPSYVKIPLGEGTYRREYTGLYPLNPLEVEYLEDTSGKLFIKFYFVNGYDYTLPYEDIIHWRKDFTANDFVGGDAQGKSDNKALIKLLETDDTAIQGIGKGIKSTMVIRGIQKINTLLDDEEQKKEREAFEQKINESQSGILAIDLKGDFTPIKIDPKFIDKDTIEFIAKRILANYGVSLAIFNGEFTEEEYQAFYEKTIEPQIISLGRVFSKVLFTKRELEVGNEIIFYNQGLMFMNTTNKINAADILTRLGTLTDNQVLAIFGYPPFEGGNVRKQSLNYINRDIADQYQLSKNKGKEKQNE</sequence>
<organism evidence="1 2">
    <name type="scientific">Mobilitalea sibirica</name>
    <dbReference type="NCBI Taxonomy" id="1462919"/>
    <lineage>
        <taxon>Bacteria</taxon>
        <taxon>Bacillati</taxon>
        <taxon>Bacillota</taxon>
        <taxon>Clostridia</taxon>
        <taxon>Lachnospirales</taxon>
        <taxon>Lachnospiraceae</taxon>
        <taxon>Mobilitalea</taxon>
    </lineage>
</organism>
<dbReference type="InterPro" id="IPR006944">
    <property type="entry name" value="Phage/GTA_portal"/>
</dbReference>
<evidence type="ECO:0000313" key="1">
    <source>
        <dbReference type="EMBL" id="MBH1941642.1"/>
    </source>
</evidence>